<dbReference type="InterPro" id="IPR001126">
    <property type="entry name" value="UmuC"/>
</dbReference>
<sequence>MTEDNRTYIAIDLKSFFASVECVERGLDPLTTNLVVADVSRTEKTICLAVSPSLKAYGIGGRARLFEVVQRLREVNNERRYKSPFHRLTGKSWKDEELKVHEDWEVDYIAAPPRMAKYIEYSTRIYQIYLKYVAPEDIHVYSIDEVFMDVTAYLDTYRMTAHELAMTMIRDVLKNTGITATAGIGTNLYLCKIAMDIMAKKAPADKDGVRIAELNEMSYREQLWDYTPITKFWRVGKGIAEKLAQYGMYTMGDVALCSVEREGLLYKLFGVNAELLIDHAWGWEPVTMDYVKAYRPETNSLSSGQVLTEPYTFQKARVVVQEMADAVALDLVSKRLVTDQLVLTVGYDIESLTNPDIRDNYHGDVTTDHYGRQVPKHAHGTANLDKFTSSTRQIMKAVASLYDRIVNPNLLIRRMTLTTNHVISEESARTTSSTPIQLDLFTDYEALEAQHKAEEEAQAKERRMQETLLSIKSKFGKNSILRGLNLEEGATAIERNKQIGGHKA</sequence>
<dbReference type="Gene3D" id="3.30.70.270">
    <property type="match status" value="1"/>
</dbReference>
<dbReference type="InterPro" id="IPR043502">
    <property type="entry name" value="DNA/RNA_pol_sf"/>
</dbReference>
<dbReference type="PANTHER" id="PTHR11076">
    <property type="entry name" value="DNA REPAIR POLYMERASE UMUC / TRANSFERASE FAMILY MEMBER"/>
    <property type="match status" value="1"/>
</dbReference>
<dbReference type="PROSITE" id="PS50173">
    <property type="entry name" value="UMUC"/>
    <property type="match status" value="1"/>
</dbReference>
<feature type="domain" description="UmuC" evidence="2">
    <location>
        <begin position="8"/>
        <end position="236"/>
    </location>
</feature>
<dbReference type="InterPro" id="IPR017961">
    <property type="entry name" value="DNA_pol_Y-fam_little_finger"/>
</dbReference>
<keyword evidence="4" id="KW-1185">Reference proteome</keyword>
<keyword evidence="3" id="KW-0808">Transferase</keyword>
<evidence type="ECO:0000259" key="2">
    <source>
        <dbReference type="PROSITE" id="PS50173"/>
    </source>
</evidence>
<organism evidence="3 4">
    <name type="scientific">Hallella faecis</name>
    <dbReference type="NCBI Taxonomy" id="2841596"/>
    <lineage>
        <taxon>Bacteria</taxon>
        <taxon>Pseudomonadati</taxon>
        <taxon>Bacteroidota</taxon>
        <taxon>Bacteroidia</taxon>
        <taxon>Bacteroidales</taxon>
        <taxon>Prevotellaceae</taxon>
        <taxon>Hallella</taxon>
    </lineage>
</organism>
<dbReference type="Proteomes" id="UP001487296">
    <property type="component" value="Unassembled WGS sequence"/>
</dbReference>
<dbReference type="EMBL" id="JBBNFP010000084">
    <property type="protein sequence ID" value="MEQ2487795.1"/>
    <property type="molecule type" value="Genomic_DNA"/>
</dbReference>
<dbReference type="SUPFAM" id="SSF56672">
    <property type="entry name" value="DNA/RNA polymerases"/>
    <property type="match status" value="1"/>
</dbReference>
<evidence type="ECO:0000313" key="3">
    <source>
        <dbReference type="EMBL" id="MEQ2487795.1"/>
    </source>
</evidence>
<dbReference type="RefSeq" id="WP_215760874.1">
    <property type="nucleotide sequence ID" value="NZ_JAHKBE010000088.1"/>
</dbReference>
<dbReference type="GO" id="GO:0032259">
    <property type="term" value="P:methylation"/>
    <property type="evidence" value="ECO:0007669"/>
    <property type="project" value="UniProtKB-KW"/>
</dbReference>
<evidence type="ECO:0000313" key="4">
    <source>
        <dbReference type="Proteomes" id="UP001487296"/>
    </source>
</evidence>
<protein>
    <submittedName>
        <fullName evidence="3">DNA methylase</fullName>
    </submittedName>
</protein>
<comment type="caution">
    <text evidence="3">The sequence shown here is derived from an EMBL/GenBank/DDBJ whole genome shotgun (WGS) entry which is preliminary data.</text>
</comment>
<comment type="similarity">
    <text evidence="1">Belongs to the DNA polymerase type-Y family.</text>
</comment>
<dbReference type="InterPro" id="IPR050116">
    <property type="entry name" value="DNA_polymerase-Y"/>
</dbReference>
<gene>
    <name evidence="3" type="ORF">AAAT34_12190</name>
</gene>
<dbReference type="PANTHER" id="PTHR11076:SF35">
    <property type="entry name" value="DNA REPAIR PROTEIN HOMOLOG YOBH"/>
    <property type="match status" value="1"/>
</dbReference>
<reference evidence="3 4" key="1">
    <citation type="submission" date="2024-04" db="EMBL/GenBank/DDBJ databases">
        <title>Human intestinal bacterial collection.</title>
        <authorList>
            <person name="Pauvert C."/>
            <person name="Hitch T.C.A."/>
            <person name="Clavel T."/>
        </authorList>
    </citation>
    <scope>NUCLEOTIDE SEQUENCE [LARGE SCALE GENOMIC DNA]</scope>
    <source>
        <strain evidence="3 4">CLA-AA-H145</strain>
    </source>
</reference>
<name>A0ABV1FTV9_9BACT</name>
<evidence type="ECO:0000256" key="1">
    <source>
        <dbReference type="ARBA" id="ARBA00010945"/>
    </source>
</evidence>
<dbReference type="Pfam" id="PF11799">
    <property type="entry name" value="IMS_C"/>
    <property type="match status" value="1"/>
</dbReference>
<dbReference type="InterPro" id="IPR043128">
    <property type="entry name" value="Rev_trsase/Diguanyl_cyclase"/>
</dbReference>
<dbReference type="Pfam" id="PF00817">
    <property type="entry name" value="IMS"/>
    <property type="match status" value="1"/>
</dbReference>
<dbReference type="Gene3D" id="1.10.150.20">
    <property type="entry name" value="5' to 3' exonuclease, C-terminal subdomain"/>
    <property type="match status" value="1"/>
</dbReference>
<proteinExistence type="inferred from homology"/>
<dbReference type="GO" id="GO:0008168">
    <property type="term" value="F:methyltransferase activity"/>
    <property type="evidence" value="ECO:0007669"/>
    <property type="project" value="UniProtKB-KW"/>
</dbReference>
<accession>A0ABV1FTV9</accession>
<keyword evidence="3" id="KW-0489">Methyltransferase</keyword>